<organism evidence="3 4">
    <name type="scientific">Hyaloscypha hepaticicola</name>
    <dbReference type="NCBI Taxonomy" id="2082293"/>
    <lineage>
        <taxon>Eukaryota</taxon>
        <taxon>Fungi</taxon>
        <taxon>Dikarya</taxon>
        <taxon>Ascomycota</taxon>
        <taxon>Pezizomycotina</taxon>
        <taxon>Leotiomycetes</taxon>
        <taxon>Helotiales</taxon>
        <taxon>Hyaloscyphaceae</taxon>
        <taxon>Hyaloscypha</taxon>
    </lineage>
</organism>
<proteinExistence type="predicted"/>
<evidence type="ECO:0000256" key="1">
    <source>
        <dbReference type="SAM" id="MobiDB-lite"/>
    </source>
</evidence>
<evidence type="ECO:0008006" key="5">
    <source>
        <dbReference type="Google" id="ProtNLM"/>
    </source>
</evidence>
<keyword evidence="2" id="KW-0732">Signal</keyword>
<sequence length="232" mass="22843">MLWSIVLSFIATGVVADSISLFNPDPGAPISAYEAGVTNGVTTYLLGCNASAAATGACDFTQPLTLVEGSKTFHVEITKPLSDGYTQTLTVDCPAGITGACSVTALNTIHQTTTISLAAANFSGGIVALPTAASAQALLYNGIPLPTASATTTLSYPTNGTSTSIAPYTPSATGGATYGNSTVKGSLTPGGPSSTSSPVTPSGKSGAVSGLVGAWELGFAGLVAVVFLAGNL</sequence>
<evidence type="ECO:0000313" key="3">
    <source>
        <dbReference type="EMBL" id="PMD16037.1"/>
    </source>
</evidence>
<accession>A0A2J6PPS8</accession>
<feature type="compositionally biased region" description="Low complexity" evidence="1">
    <location>
        <begin position="185"/>
        <end position="202"/>
    </location>
</feature>
<feature type="chain" id="PRO_5014410312" description="GPI anchored protein" evidence="2">
    <location>
        <begin position="17"/>
        <end position="232"/>
    </location>
</feature>
<evidence type="ECO:0000256" key="2">
    <source>
        <dbReference type="SAM" id="SignalP"/>
    </source>
</evidence>
<keyword evidence="4" id="KW-1185">Reference proteome</keyword>
<dbReference type="AlphaFoldDB" id="A0A2J6PPS8"/>
<evidence type="ECO:0000313" key="4">
    <source>
        <dbReference type="Proteomes" id="UP000235672"/>
    </source>
</evidence>
<reference evidence="3 4" key="1">
    <citation type="submission" date="2016-05" db="EMBL/GenBank/DDBJ databases">
        <title>A degradative enzymes factory behind the ericoid mycorrhizal symbiosis.</title>
        <authorList>
            <consortium name="DOE Joint Genome Institute"/>
            <person name="Martino E."/>
            <person name="Morin E."/>
            <person name="Grelet G."/>
            <person name="Kuo A."/>
            <person name="Kohler A."/>
            <person name="Daghino S."/>
            <person name="Barry K."/>
            <person name="Choi C."/>
            <person name="Cichocki N."/>
            <person name="Clum A."/>
            <person name="Copeland A."/>
            <person name="Hainaut M."/>
            <person name="Haridas S."/>
            <person name="Labutti K."/>
            <person name="Lindquist E."/>
            <person name="Lipzen A."/>
            <person name="Khouja H.-R."/>
            <person name="Murat C."/>
            <person name="Ohm R."/>
            <person name="Olson A."/>
            <person name="Spatafora J."/>
            <person name="Veneault-Fourrey C."/>
            <person name="Henrissat B."/>
            <person name="Grigoriev I."/>
            <person name="Martin F."/>
            <person name="Perotto S."/>
        </authorList>
    </citation>
    <scope>NUCLEOTIDE SEQUENCE [LARGE SCALE GENOMIC DNA]</scope>
    <source>
        <strain evidence="3 4">UAMH 7357</strain>
    </source>
</reference>
<feature type="region of interest" description="Disordered" evidence="1">
    <location>
        <begin position="179"/>
        <end position="202"/>
    </location>
</feature>
<name>A0A2J6PPS8_9HELO</name>
<dbReference type="Proteomes" id="UP000235672">
    <property type="component" value="Unassembled WGS sequence"/>
</dbReference>
<protein>
    <recommendedName>
        <fullName evidence="5">GPI anchored protein</fullName>
    </recommendedName>
</protein>
<dbReference type="OrthoDB" id="3559920at2759"/>
<gene>
    <name evidence="3" type="ORF">NA56DRAFT_649659</name>
</gene>
<feature type="signal peptide" evidence="2">
    <location>
        <begin position="1"/>
        <end position="16"/>
    </location>
</feature>
<dbReference type="EMBL" id="KZ613508">
    <property type="protein sequence ID" value="PMD16037.1"/>
    <property type="molecule type" value="Genomic_DNA"/>
</dbReference>